<reference evidence="8" key="1">
    <citation type="submission" date="2020-08" db="EMBL/GenBank/DDBJ databases">
        <title>Genomic insights into the carbon and energy metabolism of the first obligate autotrophic acetogenic bacterium Aceticella autotrophica gen. nov., sp. nov.</title>
        <authorList>
            <person name="Toshchakov S.V."/>
            <person name="Elcheninov A.G."/>
            <person name="Kublanov I.V."/>
            <person name="Frolov E.N."/>
            <person name="Lebedinsky A.V."/>
        </authorList>
    </citation>
    <scope>NUCLEOTIDE SEQUENCE</scope>
    <source>
        <strain evidence="8">3443-3Ac</strain>
    </source>
</reference>
<dbReference type="InterPro" id="IPR007197">
    <property type="entry name" value="rSAM"/>
</dbReference>
<dbReference type="GO" id="GO:0003824">
    <property type="term" value="F:catalytic activity"/>
    <property type="evidence" value="ECO:0007669"/>
    <property type="project" value="InterPro"/>
</dbReference>
<dbReference type="EMBL" id="CP060096">
    <property type="protein sequence ID" value="QSZ27982.1"/>
    <property type="molecule type" value="Genomic_DNA"/>
</dbReference>
<dbReference type="AlphaFoldDB" id="A0A975AWW6"/>
<evidence type="ECO:0000313" key="8">
    <source>
        <dbReference type="EMBL" id="QSZ27982.1"/>
    </source>
</evidence>
<feature type="binding site" evidence="6">
    <location>
        <position position="75"/>
    </location>
    <ligand>
        <name>[4Fe-4S] cluster</name>
        <dbReference type="ChEBI" id="CHEBI:49883"/>
        <note>4Fe-4S-S-AdoMet</note>
    </ligand>
</feature>
<sequence length="332" mass="37296">MKCLYCEHRCNISEGQVGICGMYTQYKGEIVEKFPHCYSTYAAAHIESIPFFHAYPGSRSLLIGGIGCNLDCHYCINSYIAKSDPNDVFVFRLEPERIIDIAKKTGCHNIVFGVNEVTVSLPSAVEVGKLAKKEGIPMGCLTNGYITEEVVEIFKGIFQFINVSLKSFSSGFYKRYVGIDDLSPILRNIRELSKKCHIEITTPIVSGINDKEIPLIAEFISGINPEIPWHVFRLLPEYKMQNLQYPNIYEVSNALQEARKVLPYIYFSNFAGSDWVSTFCPECGGKIIKRIALGGCGAKLTEYALNNGKCPVCGKTIPLYGEYIEWNSREVR</sequence>
<protein>
    <submittedName>
        <fullName evidence="8">Radical SAM protein</fullName>
    </submittedName>
</protein>
<dbReference type="PROSITE" id="PS51918">
    <property type="entry name" value="RADICAL_SAM"/>
    <property type="match status" value="1"/>
</dbReference>
<dbReference type="GO" id="GO:0046872">
    <property type="term" value="F:metal ion binding"/>
    <property type="evidence" value="ECO:0007669"/>
    <property type="project" value="UniProtKB-KW"/>
</dbReference>
<dbReference type="Gene3D" id="3.20.20.70">
    <property type="entry name" value="Aldolase class I"/>
    <property type="match status" value="1"/>
</dbReference>
<feature type="binding site" evidence="6">
    <location>
        <position position="72"/>
    </location>
    <ligand>
        <name>[4Fe-4S] cluster</name>
        <dbReference type="ChEBI" id="CHEBI:49883"/>
        <note>4Fe-4S-S-AdoMet</note>
    </ligand>
</feature>
<comment type="cofactor">
    <cofactor evidence="6">
        <name>[4Fe-4S] cluster</name>
        <dbReference type="ChEBI" id="CHEBI:49883"/>
    </cofactor>
    <text evidence="6">Binds 1 [4Fe-4S] cluster. The cluster is coordinated with 3 cysteines and an exchangeable S-adenosyl-L-methionine.</text>
</comment>
<keyword evidence="1" id="KW-0004">4Fe-4S</keyword>
<dbReference type="PANTHER" id="PTHR30352">
    <property type="entry name" value="PYRUVATE FORMATE-LYASE-ACTIVATING ENZYME"/>
    <property type="match status" value="1"/>
</dbReference>
<evidence type="ECO:0000256" key="6">
    <source>
        <dbReference type="PIRSR" id="PIRSR004869-50"/>
    </source>
</evidence>
<dbReference type="Pfam" id="PF04055">
    <property type="entry name" value="Radical_SAM"/>
    <property type="match status" value="1"/>
</dbReference>
<keyword evidence="2 6" id="KW-0949">S-adenosyl-L-methionine</keyword>
<dbReference type="SFLD" id="SFLDG01101">
    <property type="entry name" value="Uncharacterised_Radical_SAM_Su"/>
    <property type="match status" value="1"/>
</dbReference>
<dbReference type="PANTHER" id="PTHR30352:SF5">
    <property type="entry name" value="PYRUVATE FORMATE-LYASE 1-ACTIVATING ENZYME"/>
    <property type="match status" value="1"/>
</dbReference>
<evidence type="ECO:0000256" key="4">
    <source>
        <dbReference type="ARBA" id="ARBA00023004"/>
    </source>
</evidence>
<dbReference type="InterPro" id="IPR006638">
    <property type="entry name" value="Elp3/MiaA/NifB-like_rSAM"/>
</dbReference>
<dbReference type="KEGG" id="aaut:ACETAC_03690"/>
<evidence type="ECO:0000313" key="9">
    <source>
        <dbReference type="Proteomes" id="UP000671913"/>
    </source>
</evidence>
<evidence type="ECO:0000256" key="2">
    <source>
        <dbReference type="ARBA" id="ARBA00022691"/>
    </source>
</evidence>
<dbReference type="SMART" id="SM00729">
    <property type="entry name" value="Elp3"/>
    <property type="match status" value="1"/>
</dbReference>
<dbReference type="SFLD" id="SFLDS00029">
    <property type="entry name" value="Radical_SAM"/>
    <property type="match status" value="1"/>
</dbReference>
<dbReference type="InterPro" id="IPR016431">
    <property type="entry name" value="Pyrv-formate_lyase-activ_prd"/>
</dbReference>
<keyword evidence="4 6" id="KW-0408">Iron</keyword>
<dbReference type="SUPFAM" id="SSF102114">
    <property type="entry name" value="Radical SAM enzymes"/>
    <property type="match status" value="1"/>
</dbReference>
<keyword evidence="9" id="KW-1185">Reference proteome</keyword>
<accession>A0A975AWW6</accession>
<dbReference type="Proteomes" id="UP000671913">
    <property type="component" value="Chromosome"/>
</dbReference>
<evidence type="ECO:0000256" key="3">
    <source>
        <dbReference type="ARBA" id="ARBA00022723"/>
    </source>
</evidence>
<evidence type="ECO:0000256" key="1">
    <source>
        <dbReference type="ARBA" id="ARBA00022485"/>
    </source>
</evidence>
<dbReference type="PIRSF" id="PIRSF004869">
    <property type="entry name" value="PflX_prd"/>
    <property type="match status" value="1"/>
</dbReference>
<dbReference type="GO" id="GO:0051539">
    <property type="term" value="F:4 iron, 4 sulfur cluster binding"/>
    <property type="evidence" value="ECO:0007669"/>
    <property type="project" value="UniProtKB-KW"/>
</dbReference>
<feature type="binding site" evidence="6">
    <location>
        <position position="68"/>
    </location>
    <ligand>
        <name>[4Fe-4S] cluster</name>
        <dbReference type="ChEBI" id="CHEBI:49883"/>
        <note>4Fe-4S-S-AdoMet</note>
    </ligand>
</feature>
<keyword evidence="5 6" id="KW-0411">Iron-sulfur</keyword>
<gene>
    <name evidence="8" type="ORF">ACETAC_03690</name>
</gene>
<dbReference type="InterPro" id="IPR013785">
    <property type="entry name" value="Aldolase_TIM"/>
</dbReference>
<feature type="domain" description="Radical SAM core" evidence="7">
    <location>
        <begin position="53"/>
        <end position="271"/>
    </location>
</feature>
<dbReference type="RefSeq" id="WP_284680705.1">
    <property type="nucleotide sequence ID" value="NZ_CP060096.1"/>
</dbReference>
<dbReference type="InterPro" id="IPR027596">
    <property type="entry name" value="AmmeMemoSam_rS"/>
</dbReference>
<keyword evidence="3 6" id="KW-0479">Metal-binding</keyword>
<organism evidence="8 9">
    <name type="scientific">Aceticella autotrophica</name>
    <dbReference type="NCBI Taxonomy" id="2755338"/>
    <lineage>
        <taxon>Bacteria</taxon>
        <taxon>Bacillati</taxon>
        <taxon>Bacillota</taxon>
        <taxon>Clostridia</taxon>
        <taxon>Thermoanaerobacterales</taxon>
        <taxon>Thermoanaerobacteraceae</taxon>
        <taxon>Aceticella</taxon>
    </lineage>
</organism>
<evidence type="ECO:0000256" key="5">
    <source>
        <dbReference type="ARBA" id="ARBA00023014"/>
    </source>
</evidence>
<evidence type="ECO:0000259" key="7">
    <source>
        <dbReference type="PROSITE" id="PS51918"/>
    </source>
</evidence>
<proteinExistence type="predicted"/>
<dbReference type="InterPro" id="IPR058240">
    <property type="entry name" value="rSAM_sf"/>
</dbReference>
<dbReference type="InterPro" id="IPR034457">
    <property type="entry name" value="Organic_radical-activating"/>
</dbReference>
<dbReference type="CDD" id="cd01335">
    <property type="entry name" value="Radical_SAM"/>
    <property type="match status" value="1"/>
</dbReference>
<name>A0A975AWW6_9THEO</name>